<keyword evidence="1" id="KW-0812">Transmembrane</keyword>
<dbReference type="AlphaFoldDB" id="A0AAX2E9V4"/>
<evidence type="ECO:0000313" key="3">
    <source>
        <dbReference type="Proteomes" id="UP000199735"/>
    </source>
</evidence>
<gene>
    <name evidence="2" type="ORF">SAMN04489762_0260</name>
</gene>
<comment type="caution">
    <text evidence="2">The sequence shown here is derived from an EMBL/GenBank/DDBJ whole genome shotgun (WGS) entry which is preliminary data.</text>
</comment>
<reference evidence="2 3" key="1">
    <citation type="submission" date="2016-10" db="EMBL/GenBank/DDBJ databases">
        <authorList>
            <person name="Varghese N."/>
            <person name="Submissions S."/>
        </authorList>
    </citation>
    <scope>NUCLEOTIDE SEQUENCE [LARGE SCALE GENOMIC DNA]</scope>
    <source>
        <strain evidence="2 3">DSM 21619</strain>
    </source>
</reference>
<dbReference type="Proteomes" id="UP000199735">
    <property type="component" value="Unassembled WGS sequence"/>
</dbReference>
<sequence length="127" mass="14354">MHKLHNEKGAALVLVLWIIVLLTILGTILFSQLLTTTLQMNKQEESTIESDLSNMATLYVSTFINQQNATRDSLEETLGRLPGQIEIDNNTIKLEANVNENNENEIVLDITIDETEGHRKEIIPIQQ</sequence>
<dbReference type="RefSeq" id="WP_093879515.1">
    <property type="nucleotide sequence ID" value="NZ_FOCD01000001.1"/>
</dbReference>
<evidence type="ECO:0000313" key="2">
    <source>
        <dbReference type="EMBL" id="SEM51169.1"/>
    </source>
</evidence>
<organism evidence="2 3">
    <name type="scientific">Terribacillus saccharophilus</name>
    <dbReference type="NCBI Taxonomy" id="361277"/>
    <lineage>
        <taxon>Bacteria</taxon>
        <taxon>Bacillati</taxon>
        <taxon>Bacillota</taxon>
        <taxon>Bacilli</taxon>
        <taxon>Bacillales</taxon>
        <taxon>Bacillaceae</taxon>
        <taxon>Terribacillus</taxon>
    </lineage>
</organism>
<name>A0AAX2E9V4_9BACI</name>
<accession>A0AAX2E9V4</accession>
<feature type="transmembrane region" description="Helical" evidence="1">
    <location>
        <begin position="12"/>
        <end position="34"/>
    </location>
</feature>
<keyword evidence="1" id="KW-1133">Transmembrane helix</keyword>
<evidence type="ECO:0008006" key="4">
    <source>
        <dbReference type="Google" id="ProtNLM"/>
    </source>
</evidence>
<proteinExistence type="predicted"/>
<protein>
    <recommendedName>
        <fullName evidence="4">Type II secretory pathway, pseudopilin PulG</fullName>
    </recommendedName>
</protein>
<dbReference type="EMBL" id="FOCD01000001">
    <property type="protein sequence ID" value="SEM51169.1"/>
    <property type="molecule type" value="Genomic_DNA"/>
</dbReference>
<evidence type="ECO:0000256" key="1">
    <source>
        <dbReference type="SAM" id="Phobius"/>
    </source>
</evidence>
<keyword evidence="1" id="KW-0472">Membrane</keyword>